<evidence type="ECO:0000313" key="3">
    <source>
        <dbReference type="Proteomes" id="UP000650467"/>
    </source>
</evidence>
<dbReference type="EMBL" id="JAEHOC010000069">
    <property type="protein sequence ID" value="KAG2424092.1"/>
    <property type="molecule type" value="Genomic_DNA"/>
</dbReference>
<comment type="caution">
    <text evidence="2">The sequence shown here is derived from an EMBL/GenBank/DDBJ whole genome shotgun (WGS) entry which is preliminary data.</text>
</comment>
<protein>
    <submittedName>
        <fullName evidence="2">Uncharacterized protein</fullName>
    </submittedName>
</protein>
<proteinExistence type="predicted"/>
<gene>
    <name evidence="2" type="ORF">HXX76_014767</name>
</gene>
<keyword evidence="1" id="KW-0732">Signal</keyword>
<organism evidence="2 3">
    <name type="scientific">Chlamydomonas incerta</name>
    <dbReference type="NCBI Taxonomy" id="51695"/>
    <lineage>
        <taxon>Eukaryota</taxon>
        <taxon>Viridiplantae</taxon>
        <taxon>Chlorophyta</taxon>
        <taxon>core chlorophytes</taxon>
        <taxon>Chlorophyceae</taxon>
        <taxon>CS clade</taxon>
        <taxon>Chlamydomonadales</taxon>
        <taxon>Chlamydomonadaceae</taxon>
        <taxon>Chlamydomonas</taxon>
    </lineage>
</organism>
<dbReference type="Proteomes" id="UP000650467">
    <property type="component" value="Unassembled WGS sequence"/>
</dbReference>
<name>A0A835VP75_CHLIN</name>
<keyword evidence="3" id="KW-1185">Reference proteome</keyword>
<reference evidence="2" key="1">
    <citation type="journal article" date="2020" name="bioRxiv">
        <title>Comparative genomics of Chlamydomonas.</title>
        <authorList>
            <person name="Craig R.J."/>
            <person name="Hasan A.R."/>
            <person name="Ness R.W."/>
            <person name="Keightley P.D."/>
        </authorList>
    </citation>
    <scope>NUCLEOTIDE SEQUENCE</scope>
    <source>
        <strain evidence="2">SAG 7.73</strain>
    </source>
</reference>
<accession>A0A835VP75</accession>
<dbReference type="AlphaFoldDB" id="A0A835VP75"/>
<sequence>MCVLVFAAAALVLLTIGGATATGEIVSGPPPPLNVYMTIETYTPATGAYTLTPASPSIAWRDGVAVLNISIPFISNEATEHFTYYICVSAPTFKADHFKLNYTASRAFQYQDEIDMVKDFGKYRTRVVSYSDANTDPASYNCTLGSPQVMAWIGPASSNDDGAMLVSYKIVAEALFVRPVPMPAEFKVKNFFSISPAANNSAAGYGDVSVESAGTPGYGGTYGRDGPTTEFAVWNTSGALPPAARYWVCAVLQDDTSHFTDKSGVEWLQFSLTATTNGGATTVFSSTELKPRSAVVRFSADRF</sequence>
<feature type="signal peptide" evidence="1">
    <location>
        <begin position="1"/>
        <end position="21"/>
    </location>
</feature>
<feature type="chain" id="PRO_5032383173" evidence="1">
    <location>
        <begin position="22"/>
        <end position="303"/>
    </location>
</feature>
<evidence type="ECO:0000256" key="1">
    <source>
        <dbReference type="SAM" id="SignalP"/>
    </source>
</evidence>
<evidence type="ECO:0000313" key="2">
    <source>
        <dbReference type="EMBL" id="KAG2424092.1"/>
    </source>
</evidence>